<dbReference type="Proteomes" id="UP001161405">
    <property type="component" value="Unassembled WGS sequence"/>
</dbReference>
<feature type="chain" id="PRO_5045046337" description="Flagella basal body P-ring formation protein FlgA SAF domain-containing protein" evidence="1">
    <location>
        <begin position="25"/>
        <end position="318"/>
    </location>
</feature>
<comment type="caution">
    <text evidence="3">The sequence shown here is derived from an EMBL/GenBank/DDBJ whole genome shotgun (WGS) entry which is preliminary data.</text>
</comment>
<gene>
    <name evidence="3" type="ORF">GCM10007879_30810</name>
</gene>
<protein>
    <recommendedName>
        <fullName evidence="2">Flagella basal body P-ring formation protein FlgA SAF domain-containing protein</fullName>
    </recommendedName>
</protein>
<dbReference type="RefSeq" id="WP_284365922.1">
    <property type="nucleotide sequence ID" value="NZ_BSNI01000002.1"/>
</dbReference>
<sequence length="318" mass="33851">MFRFTKSLLTSALIGALSITAGFAAPTLKANVTVHSKVVTVGDMFDDAGMLAEEGLFRAPAPGTVGAVTLPSIKLAAQRVGIDSFDAQGITHVRVERPGIAIDNQFLSQIFGQEAAARGQLLDHQEAQFAPFGSYEAIYADPAASSPATLLDFTFEPQTGRVAARLALAGHTNPIRVNGRLEILEPAAHLGRTMVKGEIIDISDIEFKSVPVRFSKTQGDLRLEDLVGKSLTRAVRGGSMIKISDLSDPVIIDRNELVTLFYQHGPLKLTVKGQALHAATEGQLVTVLNLMSKKPVQGFAAAAGTVLITNDPTRIASR</sequence>
<evidence type="ECO:0000256" key="1">
    <source>
        <dbReference type="SAM" id="SignalP"/>
    </source>
</evidence>
<reference evidence="3" key="2">
    <citation type="submission" date="2023-01" db="EMBL/GenBank/DDBJ databases">
        <title>Draft genome sequence of Maritalea porphyrae strain NBRC 107169.</title>
        <authorList>
            <person name="Sun Q."/>
            <person name="Mori K."/>
        </authorList>
    </citation>
    <scope>NUCLEOTIDE SEQUENCE</scope>
    <source>
        <strain evidence="3">NBRC 107169</strain>
    </source>
</reference>
<dbReference type="Gene3D" id="2.30.30.760">
    <property type="match status" value="1"/>
</dbReference>
<evidence type="ECO:0000313" key="4">
    <source>
        <dbReference type="Proteomes" id="UP001161405"/>
    </source>
</evidence>
<dbReference type="EMBL" id="BSNI01000002">
    <property type="protein sequence ID" value="GLQ18832.1"/>
    <property type="molecule type" value="Genomic_DNA"/>
</dbReference>
<name>A0ABQ5UXY5_9HYPH</name>
<feature type="domain" description="Flagella basal body P-ring formation protein FlgA SAF" evidence="2">
    <location>
        <begin position="189"/>
        <end position="308"/>
    </location>
</feature>
<keyword evidence="1" id="KW-0732">Signal</keyword>
<proteinExistence type="predicted"/>
<reference evidence="3" key="1">
    <citation type="journal article" date="2014" name="Int. J. Syst. Evol. Microbiol.">
        <title>Complete genome of a new Firmicutes species belonging to the dominant human colonic microbiota ('Ruminococcus bicirculans') reveals two chromosomes and a selective capacity to utilize plant glucans.</title>
        <authorList>
            <consortium name="NISC Comparative Sequencing Program"/>
            <person name="Wegmann U."/>
            <person name="Louis P."/>
            <person name="Goesmann A."/>
            <person name="Henrissat B."/>
            <person name="Duncan S.H."/>
            <person name="Flint H.J."/>
        </authorList>
    </citation>
    <scope>NUCLEOTIDE SEQUENCE</scope>
    <source>
        <strain evidence="3">NBRC 107169</strain>
    </source>
</reference>
<organism evidence="3 4">
    <name type="scientific">Maritalea porphyrae</name>
    <dbReference type="NCBI Taxonomy" id="880732"/>
    <lineage>
        <taxon>Bacteria</taxon>
        <taxon>Pseudomonadati</taxon>
        <taxon>Pseudomonadota</taxon>
        <taxon>Alphaproteobacteria</taxon>
        <taxon>Hyphomicrobiales</taxon>
        <taxon>Devosiaceae</taxon>
        <taxon>Maritalea</taxon>
    </lineage>
</organism>
<dbReference type="PANTHER" id="PTHR36307:SF1">
    <property type="entry name" value="FLAGELLA BASAL BODY P-RING FORMATION PROTEIN FLGA"/>
    <property type="match status" value="1"/>
</dbReference>
<dbReference type="CDD" id="cd11614">
    <property type="entry name" value="SAF_CpaB_FlgA_like"/>
    <property type="match status" value="1"/>
</dbReference>
<dbReference type="InterPro" id="IPR039246">
    <property type="entry name" value="Flagellar_FlgA"/>
</dbReference>
<evidence type="ECO:0000259" key="2">
    <source>
        <dbReference type="Pfam" id="PF13144"/>
    </source>
</evidence>
<dbReference type="NCBIfam" id="TIGR03170">
    <property type="entry name" value="flgA_cterm"/>
    <property type="match status" value="1"/>
</dbReference>
<keyword evidence="4" id="KW-1185">Reference proteome</keyword>
<accession>A0ABQ5UXY5</accession>
<dbReference type="PANTHER" id="PTHR36307">
    <property type="entry name" value="FLAGELLA BASAL BODY P-RING FORMATION PROTEIN FLGA"/>
    <property type="match status" value="1"/>
</dbReference>
<feature type="signal peptide" evidence="1">
    <location>
        <begin position="1"/>
        <end position="24"/>
    </location>
</feature>
<evidence type="ECO:0000313" key="3">
    <source>
        <dbReference type="EMBL" id="GLQ18832.1"/>
    </source>
</evidence>
<dbReference type="InterPro" id="IPR017585">
    <property type="entry name" value="SAF_FlgA"/>
</dbReference>
<dbReference type="Pfam" id="PF13144">
    <property type="entry name" value="ChapFlgA"/>
    <property type="match status" value="1"/>
</dbReference>